<dbReference type="RefSeq" id="WP_180571210.1">
    <property type="nucleotide sequence ID" value="NZ_JACCKB010000068.1"/>
</dbReference>
<protein>
    <submittedName>
        <fullName evidence="1">Uncharacterized protein</fullName>
    </submittedName>
</protein>
<dbReference type="Proteomes" id="UP000569732">
    <property type="component" value="Unassembled WGS sequence"/>
</dbReference>
<dbReference type="AlphaFoldDB" id="A0A853I7B6"/>
<evidence type="ECO:0000313" key="1">
    <source>
        <dbReference type="EMBL" id="NYZ69213.1"/>
    </source>
</evidence>
<reference evidence="1 2" key="1">
    <citation type="submission" date="2020-07" db="EMBL/GenBank/DDBJ databases">
        <title>Endozoicomonas sp. nov., isolated from sediment.</title>
        <authorList>
            <person name="Gu T."/>
        </authorList>
    </citation>
    <scope>NUCLEOTIDE SEQUENCE [LARGE SCALE GENOMIC DNA]</scope>
    <source>
        <strain evidence="1 2">SM1973</strain>
    </source>
</reference>
<accession>A0A853I7B6</accession>
<evidence type="ECO:0000313" key="2">
    <source>
        <dbReference type="Proteomes" id="UP000569732"/>
    </source>
</evidence>
<comment type="caution">
    <text evidence="1">The sequence shown here is derived from an EMBL/GenBank/DDBJ whole genome shotgun (WGS) entry which is preliminary data.</text>
</comment>
<keyword evidence="2" id="KW-1185">Reference proteome</keyword>
<organism evidence="1 2">
    <name type="scientific">Spartinivicinus marinus</name>
    <dbReference type="NCBI Taxonomy" id="2994442"/>
    <lineage>
        <taxon>Bacteria</taxon>
        <taxon>Pseudomonadati</taxon>
        <taxon>Pseudomonadota</taxon>
        <taxon>Gammaproteobacteria</taxon>
        <taxon>Oceanospirillales</taxon>
        <taxon>Zooshikellaceae</taxon>
        <taxon>Spartinivicinus</taxon>
    </lineage>
</organism>
<sequence>MLKIINNINMVNEIRRKSDTDVSSYQLTQEFKENPNEFLKKNLLLINNEPTHVPIKTGVYNFQIEPLAGKHAVDHNGKKINCCLLKQIPEYSKSMITAYFLAYKQDGIESIKLGDDADLFLSAGLTGCGLAIESTSSPQVFHIDGEKYPNDKMLDSLPDTNKKRLYNDATYGNDHYYGGSSAIGVRDGSSWKFFGQAWYMKNLDSYQLAFREGTFLI</sequence>
<name>A0A853I7B6_9GAMM</name>
<proteinExistence type="predicted"/>
<dbReference type="EMBL" id="JACCKB010000068">
    <property type="protein sequence ID" value="NYZ69213.1"/>
    <property type="molecule type" value="Genomic_DNA"/>
</dbReference>
<gene>
    <name evidence="1" type="ORF">H0A36_24655</name>
</gene>